<proteinExistence type="predicted"/>
<dbReference type="EMBL" id="BARS01028755">
    <property type="protein sequence ID" value="GAF99516.1"/>
    <property type="molecule type" value="Genomic_DNA"/>
</dbReference>
<name>X0UJS2_9ZZZZ</name>
<sequence length="264" mass="30119">DDGRVFGAKVYGSRVMPAAVRFGAIGNWPHDREKFRFLCEHFLAIYGTPESLRRADFGLVVHEEPSETGLVETEHWWESEIVQALILRAWAMDETMIHISDKAIAYAKQKCQEWAGFYDHNLPFFTPEEKHYSLLRIATALANILFSHPPGQPYQVKVNVGHVVWAAEWLRQTFVWSGYDKYSVVTTQKKTLERPLDAEAEFTVTLNLAKAPDAAMLLPQFLGGFTQADCGAYLGLDHYDVGKWLSKMIRLGVLFQSRNTRNTH</sequence>
<dbReference type="AlphaFoldDB" id="X0UJS2"/>
<organism evidence="1">
    <name type="scientific">marine sediment metagenome</name>
    <dbReference type="NCBI Taxonomy" id="412755"/>
    <lineage>
        <taxon>unclassified sequences</taxon>
        <taxon>metagenomes</taxon>
        <taxon>ecological metagenomes</taxon>
    </lineage>
</organism>
<comment type="caution">
    <text evidence="1">The sequence shown here is derived from an EMBL/GenBank/DDBJ whole genome shotgun (WGS) entry which is preliminary data.</text>
</comment>
<feature type="non-terminal residue" evidence="1">
    <location>
        <position position="264"/>
    </location>
</feature>
<protein>
    <submittedName>
        <fullName evidence="1">Uncharacterized protein</fullName>
    </submittedName>
</protein>
<accession>X0UJS2</accession>
<reference evidence="1" key="1">
    <citation type="journal article" date="2014" name="Front. Microbiol.">
        <title>High frequency of phylogenetically diverse reductive dehalogenase-homologous genes in deep subseafloor sedimentary metagenomes.</title>
        <authorList>
            <person name="Kawai M."/>
            <person name="Futagami T."/>
            <person name="Toyoda A."/>
            <person name="Takaki Y."/>
            <person name="Nishi S."/>
            <person name="Hori S."/>
            <person name="Arai W."/>
            <person name="Tsubouchi T."/>
            <person name="Morono Y."/>
            <person name="Uchiyama I."/>
            <person name="Ito T."/>
            <person name="Fujiyama A."/>
            <person name="Inagaki F."/>
            <person name="Takami H."/>
        </authorList>
    </citation>
    <scope>NUCLEOTIDE SEQUENCE</scope>
    <source>
        <strain evidence="1">Expedition CK06-06</strain>
    </source>
</reference>
<feature type="non-terminal residue" evidence="1">
    <location>
        <position position="1"/>
    </location>
</feature>
<evidence type="ECO:0000313" key="1">
    <source>
        <dbReference type="EMBL" id="GAF99516.1"/>
    </source>
</evidence>
<gene>
    <name evidence="1" type="ORF">S01H1_45041</name>
</gene>